<protein>
    <submittedName>
        <fullName evidence="2">KRRI-Interacting protein 1</fullName>
    </submittedName>
</protein>
<feature type="compositionally biased region" description="Low complexity" evidence="1">
    <location>
        <begin position="86"/>
        <end position="98"/>
    </location>
</feature>
<sequence length="146" mass="16259">AFPRQTYWWVGCKLFEPNQQALEIGQYHTFRLYAPKCSAVAVVINGHEWHHLRPVSGRIGRWAGKVNVGEKLGDLSVYGRMGSGGRNSNSSGGDSVNSTLSSSHDGSRKIATHKIHRNEQQTGKWEEDIAYVKLLDYVLVYKGNSG</sequence>
<keyword evidence="3" id="KW-1185">Reference proteome</keyword>
<name>A0ABD2PK52_9PLAT</name>
<dbReference type="Proteomes" id="UP001626550">
    <property type="component" value="Unassembled WGS sequence"/>
</dbReference>
<evidence type="ECO:0000313" key="3">
    <source>
        <dbReference type="Proteomes" id="UP001626550"/>
    </source>
</evidence>
<proteinExistence type="predicted"/>
<evidence type="ECO:0000313" key="2">
    <source>
        <dbReference type="EMBL" id="KAL3307830.1"/>
    </source>
</evidence>
<dbReference type="EMBL" id="JBJKFK010006388">
    <property type="protein sequence ID" value="KAL3307830.1"/>
    <property type="molecule type" value="Genomic_DNA"/>
</dbReference>
<reference evidence="2 3" key="1">
    <citation type="submission" date="2024-11" db="EMBL/GenBank/DDBJ databases">
        <title>Adaptive evolution of stress response genes in parasites aligns with host niche diversity.</title>
        <authorList>
            <person name="Hahn C."/>
            <person name="Resl P."/>
        </authorList>
    </citation>
    <scope>NUCLEOTIDE SEQUENCE [LARGE SCALE GENOMIC DNA]</scope>
    <source>
        <strain evidence="2">EGGRZ-B1_66</strain>
        <tissue evidence="2">Body</tissue>
    </source>
</reference>
<gene>
    <name evidence="2" type="primary">KRI1_3</name>
    <name evidence="2" type="ORF">Ciccas_013647</name>
</gene>
<feature type="region of interest" description="Disordered" evidence="1">
    <location>
        <begin position="83"/>
        <end position="108"/>
    </location>
</feature>
<organism evidence="2 3">
    <name type="scientific">Cichlidogyrus casuarinus</name>
    <dbReference type="NCBI Taxonomy" id="1844966"/>
    <lineage>
        <taxon>Eukaryota</taxon>
        <taxon>Metazoa</taxon>
        <taxon>Spiralia</taxon>
        <taxon>Lophotrochozoa</taxon>
        <taxon>Platyhelminthes</taxon>
        <taxon>Monogenea</taxon>
        <taxon>Monopisthocotylea</taxon>
        <taxon>Dactylogyridea</taxon>
        <taxon>Ancyrocephalidae</taxon>
        <taxon>Cichlidogyrus</taxon>
    </lineage>
</organism>
<feature type="non-terminal residue" evidence="2">
    <location>
        <position position="1"/>
    </location>
</feature>
<evidence type="ECO:0000256" key="1">
    <source>
        <dbReference type="SAM" id="MobiDB-lite"/>
    </source>
</evidence>
<accession>A0ABD2PK52</accession>
<comment type="caution">
    <text evidence="2">The sequence shown here is derived from an EMBL/GenBank/DDBJ whole genome shotgun (WGS) entry which is preliminary data.</text>
</comment>
<dbReference type="AlphaFoldDB" id="A0ABD2PK52"/>